<proteinExistence type="predicted"/>
<keyword evidence="2" id="KW-0963">Cytoplasm</keyword>
<dbReference type="FunFam" id="1.10.220.20:FF:000002">
    <property type="entry name" value="Brefeldin A-inhibited guanine nucleotide-exchange protein 1"/>
    <property type="match status" value="1"/>
</dbReference>
<feature type="region of interest" description="Disordered" evidence="6">
    <location>
        <begin position="167"/>
        <end position="190"/>
    </location>
</feature>
<feature type="region of interest" description="Disordered" evidence="6">
    <location>
        <begin position="1"/>
        <end position="41"/>
    </location>
</feature>
<dbReference type="Gene3D" id="1.10.1000.11">
    <property type="entry name" value="Arf Nucleotide-binding Site Opener,domain 2"/>
    <property type="match status" value="1"/>
</dbReference>
<dbReference type="InterPro" id="IPR046455">
    <property type="entry name" value="Sec7/BIG1-like_C"/>
</dbReference>
<evidence type="ECO:0000256" key="4">
    <source>
        <dbReference type="ARBA" id="ARBA00023136"/>
    </source>
</evidence>
<accession>A0A9N8ZCW9</accession>
<dbReference type="EMBL" id="CAJVPI010000157">
    <property type="protein sequence ID" value="CAG8491238.1"/>
    <property type="molecule type" value="Genomic_DNA"/>
</dbReference>
<evidence type="ECO:0000259" key="7">
    <source>
        <dbReference type="PROSITE" id="PS50190"/>
    </source>
</evidence>
<dbReference type="Pfam" id="PF09324">
    <property type="entry name" value="Sec7-like_HDS"/>
    <property type="match status" value="1"/>
</dbReference>
<dbReference type="Pfam" id="PF01369">
    <property type="entry name" value="Sec7"/>
    <property type="match status" value="1"/>
</dbReference>
<keyword evidence="1" id="KW-0813">Transport</keyword>
<dbReference type="SUPFAM" id="SSF48371">
    <property type="entry name" value="ARM repeat"/>
    <property type="match status" value="2"/>
</dbReference>
<comment type="subcellular location">
    <subcellularLocation>
        <location evidence="5">Cytoplasmic vesicle</location>
        <location evidence="5">COPI-coated vesicle membrane</location>
    </subcellularLocation>
</comment>
<protein>
    <submittedName>
        <fullName evidence="8">10069_t:CDS:1</fullName>
    </submittedName>
</protein>
<feature type="compositionally biased region" description="Low complexity" evidence="6">
    <location>
        <begin position="167"/>
        <end position="178"/>
    </location>
</feature>
<keyword evidence="9" id="KW-1185">Reference proteome</keyword>
<evidence type="ECO:0000256" key="2">
    <source>
        <dbReference type="ARBA" id="ARBA00022490"/>
    </source>
</evidence>
<dbReference type="GO" id="GO:0032012">
    <property type="term" value="P:regulation of ARF protein signal transduction"/>
    <property type="evidence" value="ECO:0007669"/>
    <property type="project" value="InterPro"/>
</dbReference>
<dbReference type="PANTHER" id="PTHR10663">
    <property type="entry name" value="GUANYL-NUCLEOTIDE EXCHANGE FACTOR"/>
    <property type="match status" value="1"/>
</dbReference>
<dbReference type="GO" id="GO:0015031">
    <property type="term" value="P:protein transport"/>
    <property type="evidence" value="ECO:0007669"/>
    <property type="project" value="UniProtKB-KW"/>
</dbReference>
<feature type="compositionally biased region" description="Low complexity" evidence="6">
    <location>
        <begin position="716"/>
        <end position="732"/>
    </location>
</feature>
<feature type="compositionally biased region" description="Basic and acidic residues" evidence="6">
    <location>
        <begin position="735"/>
        <end position="749"/>
    </location>
</feature>
<reference evidence="8" key="1">
    <citation type="submission" date="2021-06" db="EMBL/GenBank/DDBJ databases">
        <authorList>
            <person name="Kallberg Y."/>
            <person name="Tangrot J."/>
            <person name="Rosling A."/>
        </authorList>
    </citation>
    <scope>NUCLEOTIDE SEQUENCE</scope>
    <source>
        <strain evidence="8">BR232B</strain>
    </source>
</reference>
<feature type="region of interest" description="Disordered" evidence="6">
    <location>
        <begin position="1141"/>
        <end position="1165"/>
    </location>
</feature>
<feature type="region of interest" description="Disordered" evidence="6">
    <location>
        <begin position="679"/>
        <end position="751"/>
    </location>
</feature>
<dbReference type="CDD" id="cd00171">
    <property type="entry name" value="Sec7"/>
    <property type="match status" value="1"/>
</dbReference>
<dbReference type="Pfam" id="PF16213">
    <property type="entry name" value="DCB"/>
    <property type="match status" value="1"/>
</dbReference>
<dbReference type="OrthoDB" id="18431at2759"/>
<keyword evidence="3" id="KW-0653">Protein transport</keyword>
<dbReference type="InterPro" id="IPR015403">
    <property type="entry name" value="Mon2/Sec7/BIG1-like_HDS"/>
</dbReference>
<feature type="region of interest" description="Disordered" evidence="6">
    <location>
        <begin position="1644"/>
        <end position="1686"/>
    </location>
</feature>
<dbReference type="InterPro" id="IPR035999">
    <property type="entry name" value="Sec7_dom_sf"/>
</dbReference>
<dbReference type="SUPFAM" id="SSF48425">
    <property type="entry name" value="Sec7 domain"/>
    <property type="match status" value="1"/>
</dbReference>
<keyword evidence="4" id="KW-0472">Membrane</keyword>
<organism evidence="8 9">
    <name type="scientific">Paraglomus brasilianum</name>
    <dbReference type="NCBI Taxonomy" id="144538"/>
    <lineage>
        <taxon>Eukaryota</taxon>
        <taxon>Fungi</taxon>
        <taxon>Fungi incertae sedis</taxon>
        <taxon>Mucoromycota</taxon>
        <taxon>Glomeromycotina</taxon>
        <taxon>Glomeromycetes</taxon>
        <taxon>Paraglomerales</taxon>
        <taxon>Paraglomeraceae</taxon>
        <taxon>Paraglomus</taxon>
    </lineage>
</organism>
<feature type="domain" description="SEC7" evidence="7">
    <location>
        <begin position="745"/>
        <end position="933"/>
    </location>
</feature>
<sequence length="1922" mass="215711">MATTTSETPLETQHGPEIASESADEVAYSSEALSAGHPSHDADLLHSSEIASPTSAIQSHVKFNVNLTSVSSSAVFIVNALESIASSKEARRNKKLKESVSKALDMVQHDENGKDSQNLNSFDGYIIFEPLQLACQTGSTTLMITALDCISKLISYNYLIEHDTRSSTLPPDTTSLPTETEHENESGATPAKVEKRLLMEMVVDTICDCFVGESTDDKVQLQIVKALLAAVSSTTNPIHQTPLLKAIRTSYNIFLLSRNSANQTIAQGTLTQMVHHVFSRIKLDGLTASLPSPTSSIPNSNSNSNLPSTISYDNILSHTIASSGTAETENEVGKIGQLEEGNDSREEIMKAVEEEMEGVRGEESNVKGAQIGGRGGSERKNNSGSVPPSPTHPPLSPAQHISFTFGHSNLYAKDAFLVFRALCKLSMKPVTSETSDLKSHSMRSKLLSLHLILTILSSHMQVFTSPNVVIVSSSTNEAISFIQSVKQYLCLSLSRNAVSPVPQVFEISLEIFWKCMNQLRVHLKKEIEVFFNEIFLPILEMRNSSTQQKYALLNVLLRICADPQALVEIYLNYDCEREAVDNIYERIVNIVSKITTSASSAIVSDTTKERDSNSITSSLQNNSASVVIPPSLSIASMSTNTKAQQTAANNAAQLALRGQGLECLVSILRSLVAWCSSKQSTDNEEETEITSRKSEETLQDTSSPLSPSAVGTPIRSSPTSSTMSVGSSSQSSNIEKTKAMDDPEQFERSKQRKQVLQEGIRKFNFKPKRGIEALIASDFISSSEPIEIAKFLLTTEGLNKTMIGEYLGEGNTENIAIMHAFVDMMDFTSTKFVDALKKFLQSFRLPGEAQKIDRFMLKFAERYVDGNPKEFANADTAYVLAYSVIMLNTDLHNPQIKRRMTKQEFIKNNRGINDNADLPEELLSAIYDEIQNNEIKMKDEQDAALMQHAVPPSSGGIAGLGSALANVGRDFKREAYVAASEEMANKTENLFRSMVRAQRRGIYTANTTFYSASQIEHVRPMFEVAWMPVLAGLSAPLQDTEDLETANFAIEGFKLAIRIVCLFDMELERNAFVTTLSKFTFLNNLGEMKPKNVEAIKTLLGIALIEGNSLKGSWREVLTCVSQLERFQLISTGVDQTTVPDLFNARKQPRKQSVDEKSRRTSLSRRLSKPSPYVVYAEDVALESRSSQVVVAADKIFSTSPKLSGTAIVEFVRALSDVSWEEIQSSSMTEHPRIFSLQKLVEISYYNMSRIRMEWSKMWQILGEHFKQVGCHPNVNVGFFAIDSLRQLSMQFLDKEELPHFQFQKDFLKPFAYILANNPNIAIKDMILRCMQQMVQARSQNLKSGWKTMFGVYAAAARENNESIVLMAFDLVKGLFNNHFEAVVSNSTYPDLMVCLCEFCKNNNYQKISLQAIELISQSLLKMLEYPKYHITATVLSADGISTEGKFITNDDPSFKFWYPVLFGFHDVLMNSDDLEVRTRALNYLFDTLKKYGLRYSEEFWDVICRQVLFPIFGVLKSKSDVSKFANQEDMSVWLSTTMIQALRNLVDLFTYYFETLGNMIEGILDLLGSCLCQENDTLARIGSSCLQQLVEDNTNKLNYSHWCKLSQMFARLFKRTTPYKLLDDAHHYRNAAKKIVEQIAKQEIESKDGNDNKDDNENINDNKNGKERERIKSSDESEHSNGRSSVLEIGVESHSTISTNEVLLRKQDNLKIELSEERKEEFNDIIVKCIQQIVLIDTVKELIGKDSVYEAMPVDQILVIAECLHQSHLFARKFNARMDVRIALWRIGFMNQLPNLLKQETISAICYFEFLTKLRKEDDDRLLSKKDEVKNKLVSFISHILKQFSTMEPDTQNKNVLAWSSVVTSVLEAYIDLEDDDFRHYLSEIYPDAINLLSREISSDVRMALHNFLLRTGLLYNIVQD</sequence>
<dbReference type="PROSITE" id="PS50190">
    <property type="entry name" value="SEC7"/>
    <property type="match status" value="1"/>
</dbReference>
<evidence type="ECO:0000313" key="8">
    <source>
        <dbReference type="EMBL" id="CAG8491238.1"/>
    </source>
</evidence>
<dbReference type="GO" id="GO:0005085">
    <property type="term" value="F:guanyl-nucleotide exchange factor activity"/>
    <property type="evidence" value="ECO:0007669"/>
    <property type="project" value="InterPro"/>
</dbReference>
<feature type="compositionally biased region" description="Basic and acidic residues" evidence="6">
    <location>
        <begin position="355"/>
        <end position="365"/>
    </location>
</feature>
<name>A0A9N8ZCW9_9GLOM</name>
<feature type="compositionally biased region" description="Pro residues" evidence="6">
    <location>
        <begin position="387"/>
        <end position="396"/>
    </location>
</feature>
<dbReference type="PANTHER" id="PTHR10663:SF375">
    <property type="entry name" value="LD29171P"/>
    <property type="match status" value="1"/>
</dbReference>
<dbReference type="Pfam" id="PF12783">
    <property type="entry name" value="Sec7-like_HUS"/>
    <property type="match status" value="1"/>
</dbReference>
<dbReference type="InterPro" id="IPR032629">
    <property type="entry name" value="DCB_dom"/>
</dbReference>
<dbReference type="GO" id="GO:0030663">
    <property type="term" value="C:COPI-coated vesicle membrane"/>
    <property type="evidence" value="ECO:0007669"/>
    <property type="project" value="UniProtKB-SubCell"/>
</dbReference>
<feature type="region of interest" description="Disordered" evidence="6">
    <location>
        <begin position="355"/>
        <end position="398"/>
    </location>
</feature>
<gene>
    <name evidence="8" type="ORF">PBRASI_LOCUS2119</name>
</gene>
<dbReference type="FunFam" id="1.10.1000.11:FF:000003">
    <property type="entry name" value="Brefeldin A-inhibited guanine nucleotide-exchange protein 1"/>
    <property type="match status" value="1"/>
</dbReference>
<feature type="compositionally biased region" description="Basic and acidic residues" evidence="6">
    <location>
        <begin position="1644"/>
        <end position="1657"/>
    </location>
</feature>
<feature type="compositionally biased region" description="Basic and acidic residues" evidence="6">
    <location>
        <begin position="1664"/>
        <end position="1682"/>
    </location>
</feature>
<dbReference type="Gene3D" id="1.10.220.20">
    <property type="match status" value="1"/>
</dbReference>
<feature type="compositionally biased region" description="Polar residues" evidence="6">
    <location>
        <begin position="1"/>
        <end position="11"/>
    </location>
</feature>
<evidence type="ECO:0000256" key="1">
    <source>
        <dbReference type="ARBA" id="ARBA00022448"/>
    </source>
</evidence>
<dbReference type="InterPro" id="IPR032691">
    <property type="entry name" value="Mon2/Sec7/BIG1-like_HUS"/>
</dbReference>
<evidence type="ECO:0000256" key="6">
    <source>
        <dbReference type="SAM" id="MobiDB-lite"/>
    </source>
</evidence>
<dbReference type="Proteomes" id="UP000789739">
    <property type="component" value="Unassembled WGS sequence"/>
</dbReference>
<evidence type="ECO:0000256" key="5">
    <source>
        <dbReference type="ARBA" id="ARBA00060451"/>
    </source>
</evidence>
<dbReference type="InterPro" id="IPR000904">
    <property type="entry name" value="Sec7_dom"/>
</dbReference>
<dbReference type="SMART" id="SM00222">
    <property type="entry name" value="Sec7"/>
    <property type="match status" value="1"/>
</dbReference>
<evidence type="ECO:0000313" key="9">
    <source>
        <dbReference type="Proteomes" id="UP000789739"/>
    </source>
</evidence>
<dbReference type="InterPro" id="IPR016024">
    <property type="entry name" value="ARM-type_fold"/>
</dbReference>
<evidence type="ECO:0000256" key="3">
    <source>
        <dbReference type="ARBA" id="ARBA00022927"/>
    </source>
</evidence>
<dbReference type="Pfam" id="PF20252">
    <property type="entry name" value="BIG2_C"/>
    <property type="match status" value="1"/>
</dbReference>
<comment type="caution">
    <text evidence="8">The sequence shown here is derived from an EMBL/GenBank/DDBJ whole genome shotgun (WGS) entry which is preliminary data.</text>
</comment>
<dbReference type="InterPro" id="IPR023394">
    <property type="entry name" value="Sec7_C_sf"/>
</dbReference>